<accession>A0AAP0BS84</accession>
<proteinExistence type="predicted"/>
<comment type="caution">
    <text evidence="2">The sequence shown here is derived from an EMBL/GenBank/DDBJ whole genome shotgun (WGS) entry which is preliminary data.</text>
</comment>
<feature type="compositionally biased region" description="Gly residues" evidence="1">
    <location>
        <begin position="111"/>
        <end position="120"/>
    </location>
</feature>
<dbReference type="AlphaFoldDB" id="A0AAP0BS84"/>
<dbReference type="PANTHER" id="PTHR37076:SF3">
    <property type="entry name" value="STRESS RESPONSE PROTEIN NST1-LIKE"/>
    <property type="match status" value="1"/>
</dbReference>
<dbReference type="Proteomes" id="UP001418222">
    <property type="component" value="Unassembled WGS sequence"/>
</dbReference>
<name>A0AAP0BS84_9ASPA</name>
<feature type="compositionally biased region" description="Low complexity" evidence="1">
    <location>
        <begin position="129"/>
        <end position="144"/>
    </location>
</feature>
<gene>
    <name evidence="2" type="ORF">KSP39_PZI006656</name>
</gene>
<evidence type="ECO:0000256" key="1">
    <source>
        <dbReference type="SAM" id="MobiDB-lite"/>
    </source>
</evidence>
<dbReference type="PANTHER" id="PTHR37076">
    <property type="entry name" value="HISTONE-LYSINE N-METHYLTRANSFERASE, H3 LYSINE-79 SPECIFIC-LIKE-RELATED"/>
    <property type="match status" value="1"/>
</dbReference>
<feature type="compositionally biased region" description="Basic and acidic residues" evidence="1">
    <location>
        <begin position="40"/>
        <end position="55"/>
    </location>
</feature>
<organism evidence="2 3">
    <name type="scientific">Platanthera zijinensis</name>
    <dbReference type="NCBI Taxonomy" id="2320716"/>
    <lineage>
        <taxon>Eukaryota</taxon>
        <taxon>Viridiplantae</taxon>
        <taxon>Streptophyta</taxon>
        <taxon>Embryophyta</taxon>
        <taxon>Tracheophyta</taxon>
        <taxon>Spermatophyta</taxon>
        <taxon>Magnoliopsida</taxon>
        <taxon>Liliopsida</taxon>
        <taxon>Asparagales</taxon>
        <taxon>Orchidaceae</taxon>
        <taxon>Orchidoideae</taxon>
        <taxon>Orchideae</taxon>
        <taxon>Orchidinae</taxon>
        <taxon>Platanthera</taxon>
    </lineage>
</organism>
<evidence type="ECO:0000313" key="2">
    <source>
        <dbReference type="EMBL" id="KAK8947465.1"/>
    </source>
</evidence>
<dbReference type="EMBL" id="JBBWWQ010000005">
    <property type="protein sequence ID" value="KAK8947465.1"/>
    <property type="molecule type" value="Genomic_DNA"/>
</dbReference>
<reference evidence="2 3" key="1">
    <citation type="journal article" date="2022" name="Nat. Plants">
        <title>Genomes of leafy and leafless Platanthera orchids illuminate the evolution of mycoheterotrophy.</title>
        <authorList>
            <person name="Li M.H."/>
            <person name="Liu K.W."/>
            <person name="Li Z."/>
            <person name="Lu H.C."/>
            <person name="Ye Q.L."/>
            <person name="Zhang D."/>
            <person name="Wang J.Y."/>
            <person name="Li Y.F."/>
            <person name="Zhong Z.M."/>
            <person name="Liu X."/>
            <person name="Yu X."/>
            <person name="Liu D.K."/>
            <person name="Tu X.D."/>
            <person name="Liu B."/>
            <person name="Hao Y."/>
            <person name="Liao X.Y."/>
            <person name="Jiang Y.T."/>
            <person name="Sun W.H."/>
            <person name="Chen J."/>
            <person name="Chen Y.Q."/>
            <person name="Ai Y."/>
            <person name="Zhai J.W."/>
            <person name="Wu S.S."/>
            <person name="Zhou Z."/>
            <person name="Hsiao Y.Y."/>
            <person name="Wu W.L."/>
            <person name="Chen Y.Y."/>
            <person name="Lin Y.F."/>
            <person name="Hsu J.L."/>
            <person name="Li C.Y."/>
            <person name="Wang Z.W."/>
            <person name="Zhao X."/>
            <person name="Zhong W.Y."/>
            <person name="Ma X.K."/>
            <person name="Ma L."/>
            <person name="Huang J."/>
            <person name="Chen G.Z."/>
            <person name="Huang M.Z."/>
            <person name="Huang L."/>
            <person name="Peng D.H."/>
            <person name="Luo Y.B."/>
            <person name="Zou S.Q."/>
            <person name="Chen S.P."/>
            <person name="Lan S."/>
            <person name="Tsai W.C."/>
            <person name="Van de Peer Y."/>
            <person name="Liu Z.J."/>
        </authorList>
    </citation>
    <scope>NUCLEOTIDE SEQUENCE [LARGE SCALE GENOMIC DNA]</scope>
    <source>
        <strain evidence="2">Lor287</strain>
    </source>
</reference>
<feature type="compositionally biased region" description="Basic and acidic residues" evidence="1">
    <location>
        <begin position="149"/>
        <end position="160"/>
    </location>
</feature>
<evidence type="ECO:0000313" key="3">
    <source>
        <dbReference type="Proteomes" id="UP001418222"/>
    </source>
</evidence>
<keyword evidence="3" id="KW-1185">Reference proteome</keyword>
<feature type="region of interest" description="Disordered" evidence="1">
    <location>
        <begin position="109"/>
        <end position="160"/>
    </location>
</feature>
<feature type="region of interest" description="Disordered" evidence="1">
    <location>
        <begin position="40"/>
        <end position="62"/>
    </location>
</feature>
<sequence length="160" mass="18072">MVARLGSVLVGREETRRERGGLLRDGRRQRRSEIDALKEAEADERRERWRRREESRDEEEMEWRERLLGMQMEHEKRVMQMHADACQAQIQMLGILLRLACQFLSPAASSGTGGTDGGINGLQHHAMHSSPQQPPQQQLSSGSLVGDNGKNDAHSGEGYL</sequence>
<protein>
    <submittedName>
        <fullName evidence="2">Uncharacterized protein</fullName>
    </submittedName>
</protein>